<comment type="similarity">
    <text evidence="1">Belongs to the LysR transcriptional regulatory family.</text>
</comment>
<dbReference type="Proteomes" id="UP001208938">
    <property type="component" value="Unassembled WGS sequence"/>
</dbReference>
<evidence type="ECO:0000256" key="1">
    <source>
        <dbReference type="ARBA" id="ARBA00009437"/>
    </source>
</evidence>
<keyword evidence="3" id="KW-0238">DNA-binding</keyword>
<dbReference type="InterPro" id="IPR050389">
    <property type="entry name" value="LysR-type_TF"/>
</dbReference>
<dbReference type="PRINTS" id="PR00039">
    <property type="entry name" value="HTHLYSR"/>
</dbReference>
<dbReference type="InterPro" id="IPR000847">
    <property type="entry name" value="LysR_HTH_N"/>
</dbReference>
<gene>
    <name evidence="6" type="ORF">OKW52_23075</name>
</gene>
<comment type="caution">
    <text evidence="6">The sequence shown here is derived from an EMBL/GenBank/DDBJ whole genome shotgun (WGS) entry which is preliminary data.</text>
</comment>
<keyword evidence="7" id="KW-1185">Reference proteome</keyword>
<name>A0ABT3H5I6_9RHOB</name>
<dbReference type="SUPFAM" id="SSF53850">
    <property type="entry name" value="Periplasmic binding protein-like II"/>
    <property type="match status" value="1"/>
</dbReference>
<reference evidence="6 7" key="1">
    <citation type="submission" date="2022-10" db="EMBL/GenBank/DDBJ databases">
        <title>Pararhodobacter sp. nov., isolated from marine algae.</title>
        <authorList>
            <person name="Choi B.J."/>
            <person name="Kim J.M."/>
            <person name="Lee J.K."/>
            <person name="Choi D.G."/>
            <person name="Jeon C.O."/>
        </authorList>
    </citation>
    <scope>NUCLEOTIDE SEQUENCE [LARGE SCALE GENOMIC DNA]</scope>
    <source>
        <strain evidence="6 7">ZQ420</strain>
    </source>
</reference>
<protein>
    <submittedName>
        <fullName evidence="6">LysR family transcriptional regulator</fullName>
    </submittedName>
</protein>
<dbReference type="Pfam" id="PF00126">
    <property type="entry name" value="HTH_1"/>
    <property type="match status" value="1"/>
</dbReference>
<sequence length="306" mass="33665">MRFRNLDLNLLAALDKLIRLRSVSRAAEELSITQSAMSNALNRLRQYFDDPLLVQVGRQMELTPRAEALAGPVRDILVRIEAAVTAPPDFDPATSARQVGLMVSDFTLHTLMPPFVRRVARAAPTVQLDIKPQQSYPGQQLERGEADLLVAPAVFCSPDHPSELLFTDPFVCVVDAHSDAAGRGMLSEAEFLAADFVAMKPPQAGENQAGENYAKRALRTLGIEVRTPVTCFSFAALPDLVQGTDRIALVQARLARRWLKMGGIAILDAPVPIAPMEQCVQWHRMRSHDAALDWLRAQLIAAVDDI</sequence>
<evidence type="ECO:0000313" key="6">
    <source>
        <dbReference type="EMBL" id="MCW1935060.1"/>
    </source>
</evidence>
<dbReference type="Gene3D" id="3.40.190.10">
    <property type="entry name" value="Periplasmic binding protein-like II"/>
    <property type="match status" value="2"/>
</dbReference>
<dbReference type="InterPro" id="IPR005119">
    <property type="entry name" value="LysR_subst-bd"/>
</dbReference>
<organism evidence="6 7">
    <name type="scientific">Pararhodobacter zhoushanensis</name>
    <dbReference type="NCBI Taxonomy" id="2479545"/>
    <lineage>
        <taxon>Bacteria</taxon>
        <taxon>Pseudomonadati</taxon>
        <taxon>Pseudomonadota</taxon>
        <taxon>Alphaproteobacteria</taxon>
        <taxon>Rhodobacterales</taxon>
        <taxon>Paracoccaceae</taxon>
        <taxon>Pararhodobacter</taxon>
    </lineage>
</organism>
<feature type="domain" description="HTH lysR-type" evidence="5">
    <location>
        <begin position="6"/>
        <end position="63"/>
    </location>
</feature>
<evidence type="ECO:0000259" key="5">
    <source>
        <dbReference type="PROSITE" id="PS50931"/>
    </source>
</evidence>
<dbReference type="Pfam" id="PF03466">
    <property type="entry name" value="LysR_substrate"/>
    <property type="match status" value="1"/>
</dbReference>
<dbReference type="RefSeq" id="WP_264507944.1">
    <property type="nucleotide sequence ID" value="NZ_JAPDFL010000002.1"/>
</dbReference>
<dbReference type="PANTHER" id="PTHR30118:SF6">
    <property type="entry name" value="HTH-TYPE TRANSCRIPTIONAL REGULATOR LEUO"/>
    <property type="match status" value="1"/>
</dbReference>
<dbReference type="InterPro" id="IPR036388">
    <property type="entry name" value="WH-like_DNA-bd_sf"/>
</dbReference>
<dbReference type="SUPFAM" id="SSF46785">
    <property type="entry name" value="Winged helix' DNA-binding domain"/>
    <property type="match status" value="1"/>
</dbReference>
<keyword evidence="2" id="KW-0805">Transcription regulation</keyword>
<evidence type="ECO:0000313" key="7">
    <source>
        <dbReference type="Proteomes" id="UP001208938"/>
    </source>
</evidence>
<accession>A0ABT3H5I6</accession>
<dbReference type="PROSITE" id="PS50931">
    <property type="entry name" value="HTH_LYSR"/>
    <property type="match status" value="1"/>
</dbReference>
<keyword evidence="4" id="KW-0804">Transcription</keyword>
<evidence type="ECO:0000256" key="4">
    <source>
        <dbReference type="ARBA" id="ARBA00023163"/>
    </source>
</evidence>
<evidence type="ECO:0000256" key="2">
    <source>
        <dbReference type="ARBA" id="ARBA00023015"/>
    </source>
</evidence>
<dbReference type="InterPro" id="IPR036390">
    <property type="entry name" value="WH_DNA-bd_sf"/>
</dbReference>
<evidence type="ECO:0000256" key="3">
    <source>
        <dbReference type="ARBA" id="ARBA00023125"/>
    </source>
</evidence>
<dbReference type="PANTHER" id="PTHR30118">
    <property type="entry name" value="HTH-TYPE TRANSCRIPTIONAL REGULATOR LEUO-RELATED"/>
    <property type="match status" value="1"/>
</dbReference>
<dbReference type="Gene3D" id="1.10.10.10">
    <property type="entry name" value="Winged helix-like DNA-binding domain superfamily/Winged helix DNA-binding domain"/>
    <property type="match status" value="1"/>
</dbReference>
<proteinExistence type="inferred from homology"/>
<dbReference type="EMBL" id="JAPDFL010000002">
    <property type="protein sequence ID" value="MCW1935060.1"/>
    <property type="molecule type" value="Genomic_DNA"/>
</dbReference>